<reference evidence="6 7" key="1">
    <citation type="submission" date="2016-01" db="EMBL/GenBank/DDBJ databases">
        <authorList>
            <person name="Oliw E.H."/>
        </authorList>
    </citation>
    <scope>NUCLEOTIDE SEQUENCE [LARGE SCALE GENOMIC DNA]</scope>
    <source>
        <strain evidence="6 7">Zutra 3-1</strain>
    </source>
</reference>
<evidence type="ECO:0000256" key="4">
    <source>
        <dbReference type="ARBA" id="ARBA00023163"/>
    </source>
</evidence>
<sequence>MPPQPAQETPATRAMIHMVAKLHYEADMAQVDIARKLGVSTATVSRLLQKARAIGIVRIEVLDLVSPEDITENLIQALGLKRAAVIDTPATGVLGALAAPLGALLKEEGLGAGSVIGIGWGRAVREVLTAGLIRIPGIVAVPMNGGMQQAAAHFQINEFTRQAAEQLGGTPHFLHAPYLSSTTLRDAFLNDPGVQETTGLWDRLDCCIVGIGLPHAINPPEASAATNNEKSLGAVGDVIRHYFDIEGHPLAWDGEERMIAASPDQLRNTRLSIGVLATVEKAAGVIGAVRSGMINAVVTDTATAQAILDLLQSDGGAAA</sequence>
<accession>A0A1S7RGQ4</accession>
<dbReference type="EMBL" id="FBWG01000034">
    <property type="protein sequence ID" value="CUX52286.1"/>
    <property type="molecule type" value="Genomic_DNA"/>
</dbReference>
<dbReference type="SUPFAM" id="SSF100950">
    <property type="entry name" value="NagB/RpiA/CoA transferase-like"/>
    <property type="match status" value="1"/>
</dbReference>
<dbReference type="GO" id="GO:0003677">
    <property type="term" value="F:DNA binding"/>
    <property type="evidence" value="ECO:0007669"/>
    <property type="project" value="UniProtKB-KW"/>
</dbReference>
<proteinExistence type="inferred from homology"/>
<dbReference type="InterPro" id="IPR037171">
    <property type="entry name" value="NagB/RpiA_transferase-like"/>
</dbReference>
<dbReference type="PANTHER" id="PTHR34294">
    <property type="entry name" value="TRANSCRIPTIONAL REGULATOR-RELATED"/>
    <property type="match status" value="1"/>
</dbReference>
<gene>
    <name evidence="6" type="ORF">AGR7C_Lc160053</name>
</gene>
<organism evidence="6 7">
    <name type="scientific">Agrobacterium deltaense Zutra 3/1</name>
    <dbReference type="NCBI Taxonomy" id="1183427"/>
    <lineage>
        <taxon>Bacteria</taxon>
        <taxon>Pseudomonadati</taxon>
        <taxon>Pseudomonadota</taxon>
        <taxon>Alphaproteobacteria</taxon>
        <taxon>Hyphomicrobiales</taxon>
        <taxon>Rhizobiaceae</taxon>
        <taxon>Rhizobium/Agrobacterium group</taxon>
        <taxon>Agrobacterium</taxon>
    </lineage>
</organism>
<dbReference type="InterPro" id="IPR051054">
    <property type="entry name" value="SorC_transcr_regulators"/>
</dbReference>
<evidence type="ECO:0000259" key="5">
    <source>
        <dbReference type="Pfam" id="PF04198"/>
    </source>
</evidence>
<comment type="similarity">
    <text evidence="1">Belongs to the SorC transcriptional regulatory family.</text>
</comment>
<evidence type="ECO:0000256" key="3">
    <source>
        <dbReference type="ARBA" id="ARBA00023125"/>
    </source>
</evidence>
<keyword evidence="4" id="KW-0804">Transcription</keyword>
<dbReference type="Gene3D" id="1.10.10.60">
    <property type="entry name" value="Homeodomain-like"/>
    <property type="match status" value="1"/>
</dbReference>
<dbReference type="Pfam" id="PF04198">
    <property type="entry name" value="Sugar-bind"/>
    <property type="match status" value="1"/>
</dbReference>
<evidence type="ECO:0000256" key="1">
    <source>
        <dbReference type="ARBA" id="ARBA00010466"/>
    </source>
</evidence>
<dbReference type="AlphaFoldDB" id="A0A1S7RGQ4"/>
<keyword evidence="3" id="KW-0238">DNA-binding</keyword>
<evidence type="ECO:0000313" key="6">
    <source>
        <dbReference type="EMBL" id="CUX52286.1"/>
    </source>
</evidence>
<dbReference type="PANTHER" id="PTHR34294:SF1">
    <property type="entry name" value="TRANSCRIPTIONAL REGULATOR LSRR"/>
    <property type="match status" value="1"/>
</dbReference>
<protein>
    <submittedName>
        <fullName evidence="6">Transcriptional regulator</fullName>
    </submittedName>
</protein>
<dbReference type="Gene3D" id="3.40.50.1360">
    <property type="match status" value="1"/>
</dbReference>
<feature type="domain" description="Sugar-binding" evidence="5">
    <location>
        <begin position="69"/>
        <end position="308"/>
    </location>
</feature>
<evidence type="ECO:0000313" key="7">
    <source>
        <dbReference type="Proteomes" id="UP000191987"/>
    </source>
</evidence>
<keyword evidence="2" id="KW-0805">Transcription regulation</keyword>
<dbReference type="Proteomes" id="UP000191987">
    <property type="component" value="Unassembled WGS sequence"/>
</dbReference>
<evidence type="ECO:0000256" key="2">
    <source>
        <dbReference type="ARBA" id="ARBA00023015"/>
    </source>
</evidence>
<dbReference type="GO" id="GO:0030246">
    <property type="term" value="F:carbohydrate binding"/>
    <property type="evidence" value="ECO:0007669"/>
    <property type="project" value="InterPro"/>
</dbReference>
<name>A0A1S7RGQ4_9HYPH</name>
<dbReference type="InterPro" id="IPR007324">
    <property type="entry name" value="Sugar-bd_dom_put"/>
</dbReference>